<evidence type="ECO:0008006" key="4">
    <source>
        <dbReference type="Google" id="ProtNLM"/>
    </source>
</evidence>
<proteinExistence type="predicted"/>
<organism evidence="2 3">
    <name type="scientific">Trichlorobacter ammonificans</name>
    <dbReference type="NCBI Taxonomy" id="2916410"/>
    <lineage>
        <taxon>Bacteria</taxon>
        <taxon>Pseudomonadati</taxon>
        <taxon>Thermodesulfobacteriota</taxon>
        <taxon>Desulfuromonadia</taxon>
        <taxon>Geobacterales</taxon>
        <taxon>Geobacteraceae</taxon>
        <taxon>Trichlorobacter</taxon>
    </lineage>
</organism>
<evidence type="ECO:0000256" key="1">
    <source>
        <dbReference type="SAM" id="SignalP"/>
    </source>
</evidence>
<sequence>MKRILLLALGVFILSTAAALAATVTATGEGPSKEQALATAMRRAVEQGVGTMVKSSTTVVDSALVDDKILSHSKGYVTSYKIVKEQKNGDEFVITISANVDNKLLKDDIDALTILRKTVGNPRILVAFSNKSKDKLFKDKEFTEEIYNGIVESLTDKQFRVVDKAAAERFSMQQAETHEIDVDLNKAAAYGLKFHAEYTLFYNVSGVVREGAIGKSVLLNVKTQLIDNTRSQVITSKKVEQAGMGQTVDQALEKAAREGGKKIVNPMIEVLQKHWMDQQQNGALYTIVIDGVEDPEQIAKFTEMFEKFPLASGAKEVESGGGKTTFEAAYKGKRDQLDRDVLRTAKELGWSLKKVRAEGARSTWKKL</sequence>
<dbReference type="Gene3D" id="3.30.1660.40">
    <property type="entry name" value="FlgT, N-terminal domain"/>
    <property type="match status" value="1"/>
</dbReference>
<dbReference type="RefSeq" id="WP_305732886.1">
    <property type="nucleotide sequence ID" value="NZ_OW150024.1"/>
</dbReference>
<evidence type="ECO:0000313" key="2">
    <source>
        <dbReference type="EMBL" id="CAH2032109.1"/>
    </source>
</evidence>
<accession>A0ABM9DA69</accession>
<name>A0ABM9DA69_9BACT</name>
<evidence type="ECO:0000313" key="3">
    <source>
        <dbReference type="Proteomes" id="UP001295463"/>
    </source>
</evidence>
<protein>
    <recommendedName>
        <fullName evidence="4">Flagellar assembly protein T N-terminal domain-containing protein</fullName>
    </recommendedName>
</protein>
<dbReference type="Proteomes" id="UP001295463">
    <property type="component" value="Chromosome"/>
</dbReference>
<keyword evidence="1" id="KW-0732">Signal</keyword>
<feature type="signal peptide" evidence="1">
    <location>
        <begin position="1"/>
        <end position="21"/>
    </location>
</feature>
<gene>
    <name evidence="2" type="ORF">GEAMG1_2273</name>
</gene>
<keyword evidence="3" id="KW-1185">Reference proteome</keyword>
<feature type="chain" id="PRO_5046175724" description="Flagellar assembly protein T N-terminal domain-containing protein" evidence="1">
    <location>
        <begin position="22"/>
        <end position="367"/>
    </location>
</feature>
<dbReference type="InterPro" id="IPR038180">
    <property type="entry name" value="FlgT_N_sf"/>
</dbReference>
<reference evidence="2 3" key="1">
    <citation type="submission" date="2022-03" db="EMBL/GenBank/DDBJ databases">
        <authorList>
            <person name="Koch H."/>
        </authorList>
    </citation>
    <scope>NUCLEOTIDE SEQUENCE [LARGE SCALE GENOMIC DNA]</scope>
    <source>
        <strain evidence="2 3">G1</strain>
    </source>
</reference>
<dbReference type="EMBL" id="OW150024">
    <property type="protein sequence ID" value="CAH2032109.1"/>
    <property type="molecule type" value="Genomic_DNA"/>
</dbReference>